<organism evidence="1 2">
    <name type="scientific">Melia azedarach</name>
    <name type="common">Chinaberry tree</name>
    <dbReference type="NCBI Taxonomy" id="155640"/>
    <lineage>
        <taxon>Eukaryota</taxon>
        <taxon>Viridiplantae</taxon>
        <taxon>Streptophyta</taxon>
        <taxon>Embryophyta</taxon>
        <taxon>Tracheophyta</taxon>
        <taxon>Spermatophyta</taxon>
        <taxon>Magnoliopsida</taxon>
        <taxon>eudicotyledons</taxon>
        <taxon>Gunneridae</taxon>
        <taxon>Pentapetalae</taxon>
        <taxon>rosids</taxon>
        <taxon>malvids</taxon>
        <taxon>Sapindales</taxon>
        <taxon>Meliaceae</taxon>
        <taxon>Melia</taxon>
    </lineage>
</organism>
<dbReference type="EMBL" id="CM051404">
    <property type="protein sequence ID" value="KAJ4706870.1"/>
    <property type="molecule type" value="Genomic_DNA"/>
</dbReference>
<keyword evidence="2" id="KW-1185">Reference proteome</keyword>
<dbReference type="Proteomes" id="UP001164539">
    <property type="component" value="Chromosome 11"/>
</dbReference>
<evidence type="ECO:0000313" key="2">
    <source>
        <dbReference type="Proteomes" id="UP001164539"/>
    </source>
</evidence>
<name>A0ACC1X5Z5_MELAZ</name>
<comment type="caution">
    <text evidence="1">The sequence shown here is derived from an EMBL/GenBank/DDBJ whole genome shotgun (WGS) entry which is preliminary data.</text>
</comment>
<reference evidence="1 2" key="1">
    <citation type="journal article" date="2023" name="Science">
        <title>Complex scaffold remodeling in plant triterpene biosynthesis.</title>
        <authorList>
            <person name="De La Pena R."/>
            <person name="Hodgson H."/>
            <person name="Liu J.C."/>
            <person name="Stephenson M.J."/>
            <person name="Martin A.C."/>
            <person name="Owen C."/>
            <person name="Harkess A."/>
            <person name="Leebens-Mack J."/>
            <person name="Jimenez L.E."/>
            <person name="Osbourn A."/>
            <person name="Sattely E.S."/>
        </authorList>
    </citation>
    <scope>NUCLEOTIDE SEQUENCE [LARGE SCALE GENOMIC DNA]</scope>
    <source>
        <strain evidence="2">cv. JPN11</strain>
        <tissue evidence="1">Leaf</tissue>
    </source>
</reference>
<proteinExistence type="predicted"/>
<evidence type="ECO:0000313" key="1">
    <source>
        <dbReference type="EMBL" id="KAJ4706870.1"/>
    </source>
</evidence>
<protein>
    <submittedName>
        <fullName evidence="1">Phosphatidylinositol-glycan biosynthesis class X protein</fullName>
    </submittedName>
</protein>
<sequence>MESEQHFRFYCYHNVAAILLILFLGSGIEVGRCESNSVFNNSNINAFCSSRHYVMTSYFEKYEKLLDSNFQDFIAHELHTGLCEVLPDNSNLLIKQLVLQRRLIGEGSHRHLSSSMRFDIDPEPFSQLPFHQCEVIIVERLPHGVFADPFELQHLHHRGVFTDVAVFGDTNLELPSFRSNQSAVEIHINVGSDIFLSQKNGLEIKIQLPLHARYQPLDETGYSQVEFGDPDLFMRCWTEGKLQNQSYLLISTSKHAQAKTVHVVWRIPCGIKAHAGVVSIVTFFSAFLSTILIVLTSICCSEIKPCKSLKQS</sequence>
<gene>
    <name evidence="1" type="ORF">OWV82_020469</name>
</gene>
<accession>A0ACC1X5Z5</accession>